<keyword evidence="2" id="KW-1185">Reference proteome</keyword>
<protein>
    <submittedName>
        <fullName evidence="1">Uncharacterized protein</fullName>
    </submittedName>
</protein>
<evidence type="ECO:0000313" key="2">
    <source>
        <dbReference type="Proteomes" id="UP000316855"/>
    </source>
</evidence>
<accession>A0A517VD65</accession>
<name>A0A517VD65_9PLAN</name>
<reference evidence="1 2" key="1">
    <citation type="submission" date="2019-02" db="EMBL/GenBank/DDBJ databases">
        <title>Deep-cultivation of Planctomycetes and their phenomic and genomic characterization uncovers novel biology.</title>
        <authorList>
            <person name="Wiegand S."/>
            <person name="Jogler M."/>
            <person name="Boedeker C."/>
            <person name="Pinto D."/>
            <person name="Vollmers J."/>
            <person name="Rivas-Marin E."/>
            <person name="Kohn T."/>
            <person name="Peeters S.H."/>
            <person name="Heuer A."/>
            <person name="Rast P."/>
            <person name="Oberbeckmann S."/>
            <person name="Bunk B."/>
            <person name="Jeske O."/>
            <person name="Meyerdierks A."/>
            <person name="Storesund J.E."/>
            <person name="Kallscheuer N."/>
            <person name="Luecker S."/>
            <person name="Lage O.M."/>
            <person name="Pohl T."/>
            <person name="Merkel B.J."/>
            <person name="Hornburger P."/>
            <person name="Mueller R.-W."/>
            <person name="Bruemmer F."/>
            <person name="Labrenz M."/>
            <person name="Spormann A.M."/>
            <person name="Op den Camp H."/>
            <person name="Overmann J."/>
            <person name="Amann R."/>
            <person name="Jetten M.S.M."/>
            <person name="Mascher T."/>
            <person name="Medema M.H."/>
            <person name="Devos D.P."/>
            <person name="Kaster A.-K."/>
            <person name="Ovreas L."/>
            <person name="Rohde M."/>
            <person name="Galperin M.Y."/>
            <person name="Jogler C."/>
        </authorList>
    </citation>
    <scope>NUCLEOTIDE SEQUENCE [LARGE SCALE GENOMIC DNA]</scope>
    <source>
        <strain evidence="1 2">Pan161</strain>
    </source>
</reference>
<evidence type="ECO:0000313" key="1">
    <source>
        <dbReference type="EMBL" id="QDT90939.1"/>
    </source>
</evidence>
<dbReference type="AlphaFoldDB" id="A0A517VD65"/>
<gene>
    <name evidence="1" type="ORF">Pan161_25930</name>
</gene>
<organism evidence="1 2">
    <name type="scientific">Gimesia algae</name>
    <dbReference type="NCBI Taxonomy" id="2527971"/>
    <lineage>
        <taxon>Bacteria</taxon>
        <taxon>Pseudomonadati</taxon>
        <taxon>Planctomycetota</taxon>
        <taxon>Planctomycetia</taxon>
        <taxon>Planctomycetales</taxon>
        <taxon>Planctomycetaceae</taxon>
        <taxon>Gimesia</taxon>
    </lineage>
</organism>
<sequence>MCASQGKSKMDLQKITEYLLDNDSTTRDITFTPAALANVGLLIRLLIDEYQQGIFFNQDGMRIEFNSQAICSSLDRGAVFVYGDLESETALFRKIKLFLDWEEEGLCAVELSFFPDDLQPDFKIEQFLSKLNLWWDTLQTREVFVRYENASWEQYNPNDLGVFYHQTRT</sequence>
<dbReference type="KEGG" id="gax:Pan161_25930"/>
<proteinExistence type="predicted"/>
<dbReference type="Proteomes" id="UP000316855">
    <property type="component" value="Chromosome"/>
</dbReference>
<dbReference type="EMBL" id="CP036343">
    <property type="protein sequence ID" value="QDT90939.1"/>
    <property type="molecule type" value="Genomic_DNA"/>
</dbReference>